<reference evidence="2" key="1">
    <citation type="journal article" date="2014" name="Int. J. Syst. Evol. Microbiol.">
        <title>Complete genome sequence of Corynebacterium casei LMG S-19264T (=DSM 44701T), isolated from a smear-ripened cheese.</title>
        <authorList>
            <consortium name="US DOE Joint Genome Institute (JGI-PGF)"/>
            <person name="Walter F."/>
            <person name="Albersmeier A."/>
            <person name="Kalinowski J."/>
            <person name="Ruckert C."/>
        </authorList>
    </citation>
    <scope>NUCLEOTIDE SEQUENCE</scope>
    <source>
        <strain evidence="2">JCM 31311</strain>
    </source>
</reference>
<dbReference type="AlphaFoldDB" id="A0A918F8D2"/>
<evidence type="ECO:0000313" key="3">
    <source>
        <dbReference type="Proteomes" id="UP000603865"/>
    </source>
</evidence>
<name>A0A918F8D2_9DEIO</name>
<feature type="region of interest" description="Disordered" evidence="1">
    <location>
        <begin position="174"/>
        <end position="221"/>
    </location>
</feature>
<organism evidence="2 3">
    <name type="scientific">Deinococcus ruber</name>
    <dbReference type="NCBI Taxonomy" id="1848197"/>
    <lineage>
        <taxon>Bacteria</taxon>
        <taxon>Thermotogati</taxon>
        <taxon>Deinococcota</taxon>
        <taxon>Deinococci</taxon>
        <taxon>Deinococcales</taxon>
        <taxon>Deinococcaceae</taxon>
        <taxon>Deinococcus</taxon>
    </lineage>
</organism>
<dbReference type="Gene3D" id="3.30.70.60">
    <property type="match status" value="1"/>
</dbReference>
<accession>A0A918F8D2</accession>
<evidence type="ECO:0000256" key="1">
    <source>
        <dbReference type="SAM" id="MobiDB-lite"/>
    </source>
</evidence>
<dbReference type="GO" id="GO:0043683">
    <property type="term" value="P:type IV pilus assembly"/>
    <property type="evidence" value="ECO:0007669"/>
    <property type="project" value="InterPro"/>
</dbReference>
<dbReference type="Proteomes" id="UP000603865">
    <property type="component" value="Unassembled WGS sequence"/>
</dbReference>
<dbReference type="Pfam" id="PF04350">
    <property type="entry name" value="PilO"/>
    <property type="match status" value="1"/>
</dbReference>
<dbReference type="InterPro" id="IPR014717">
    <property type="entry name" value="Transl_elong_EF1B/ribsomal_bS6"/>
</dbReference>
<comment type="caution">
    <text evidence="2">The sequence shown here is derived from an EMBL/GenBank/DDBJ whole genome shotgun (WGS) entry which is preliminary data.</text>
</comment>
<gene>
    <name evidence="2" type="ORF">GCM10008957_23600</name>
</gene>
<dbReference type="GO" id="GO:0043107">
    <property type="term" value="P:type IV pilus-dependent motility"/>
    <property type="evidence" value="ECO:0007669"/>
    <property type="project" value="InterPro"/>
</dbReference>
<dbReference type="EMBL" id="BMQL01000011">
    <property type="protein sequence ID" value="GGR10080.1"/>
    <property type="molecule type" value="Genomic_DNA"/>
</dbReference>
<proteinExistence type="predicted"/>
<dbReference type="RefSeq" id="WP_189090591.1">
    <property type="nucleotide sequence ID" value="NZ_BMQL01000011.1"/>
</dbReference>
<sequence>MKNAAPLLSLLLLAGWGLLLARPQYSSLQDAQASRAAAEQTLQRDQTEVNSLPQEQQRAAQLAQRSANLDATLPTREGLAGVLRDLRVMAESRHVTLQSIARTAVSSPTPGIAAVTLNVSSSGSYPNTQRFLDDLHSTTRALTTSSGAFTAAAGGLNSSLKLVTYAKNLPLSPAAPCSSPTPPVPTDAPTSTPPQSSATSPCSAGPDLSSPTPSTTPASVH</sequence>
<evidence type="ECO:0008006" key="4">
    <source>
        <dbReference type="Google" id="ProtNLM"/>
    </source>
</evidence>
<evidence type="ECO:0000313" key="2">
    <source>
        <dbReference type="EMBL" id="GGR10080.1"/>
    </source>
</evidence>
<dbReference type="InterPro" id="IPR007445">
    <property type="entry name" value="PilO"/>
</dbReference>
<reference evidence="2" key="2">
    <citation type="submission" date="2020-09" db="EMBL/GenBank/DDBJ databases">
        <authorList>
            <person name="Sun Q."/>
            <person name="Ohkuma M."/>
        </authorList>
    </citation>
    <scope>NUCLEOTIDE SEQUENCE</scope>
    <source>
        <strain evidence="2">JCM 31311</strain>
    </source>
</reference>
<keyword evidence="3" id="KW-1185">Reference proteome</keyword>
<protein>
    <recommendedName>
        <fullName evidence="4">Type 4a pilus biogenesis protein PilO</fullName>
    </recommendedName>
</protein>
<feature type="compositionally biased region" description="Low complexity" evidence="1">
    <location>
        <begin position="187"/>
        <end position="221"/>
    </location>
</feature>